<dbReference type="GO" id="GO:0080120">
    <property type="term" value="P:CAAX-box protein maturation"/>
    <property type="evidence" value="ECO:0007669"/>
    <property type="project" value="UniProtKB-ARBA"/>
</dbReference>
<evidence type="ECO:0000259" key="2">
    <source>
        <dbReference type="Pfam" id="PF02517"/>
    </source>
</evidence>
<sequence>MAALGTKWGYLAGFIFPYWALWCYYLPARWSGKAGVAQLLQAPKSGALPWLAALGPALVLGALSWRRLARQNWRVLAASAAIGAVNGAGEELLWRGLFLQGFGEPYTWAAWALTGVAFPLWHLAFLTIEPSPMGNVGFVASAAVVGVLWGWVARHTASLQAPIAGHVALNFVSLIGARYFTRA</sequence>
<evidence type="ECO:0000313" key="3">
    <source>
        <dbReference type="EMBL" id="KAK9838257.1"/>
    </source>
</evidence>
<dbReference type="GO" id="GO:0004175">
    <property type="term" value="F:endopeptidase activity"/>
    <property type="evidence" value="ECO:0007669"/>
    <property type="project" value="UniProtKB-ARBA"/>
</dbReference>
<feature type="transmembrane region" description="Helical" evidence="1">
    <location>
        <begin position="47"/>
        <end position="65"/>
    </location>
</feature>
<feature type="transmembrane region" description="Helical" evidence="1">
    <location>
        <begin position="159"/>
        <end position="180"/>
    </location>
</feature>
<evidence type="ECO:0000256" key="1">
    <source>
        <dbReference type="SAM" id="Phobius"/>
    </source>
</evidence>
<accession>A0AAW1RWR4</accession>
<dbReference type="Proteomes" id="UP001445335">
    <property type="component" value="Unassembled WGS sequence"/>
</dbReference>
<keyword evidence="4" id="KW-1185">Reference proteome</keyword>
<dbReference type="InterPro" id="IPR003675">
    <property type="entry name" value="Rce1/LyrA-like_dom"/>
</dbReference>
<feature type="transmembrane region" description="Helical" evidence="1">
    <location>
        <begin position="135"/>
        <end position="153"/>
    </location>
</feature>
<comment type="caution">
    <text evidence="3">The sequence shown here is derived from an EMBL/GenBank/DDBJ whole genome shotgun (WGS) entry which is preliminary data.</text>
</comment>
<keyword evidence="1" id="KW-0472">Membrane</keyword>
<reference evidence="3 4" key="1">
    <citation type="journal article" date="2024" name="Nat. Commun.">
        <title>Phylogenomics reveals the evolutionary origins of lichenization in chlorophyte algae.</title>
        <authorList>
            <person name="Puginier C."/>
            <person name="Libourel C."/>
            <person name="Otte J."/>
            <person name="Skaloud P."/>
            <person name="Haon M."/>
            <person name="Grisel S."/>
            <person name="Petersen M."/>
            <person name="Berrin J.G."/>
            <person name="Delaux P.M."/>
            <person name="Dal Grande F."/>
            <person name="Keller J."/>
        </authorList>
    </citation>
    <scope>NUCLEOTIDE SEQUENCE [LARGE SCALE GENOMIC DNA]</scope>
    <source>
        <strain evidence="3 4">SAG 245.80</strain>
    </source>
</reference>
<name>A0AAW1RWR4_9CHLO</name>
<keyword evidence="1" id="KW-1133">Transmembrane helix</keyword>
<dbReference type="AlphaFoldDB" id="A0AAW1RWR4"/>
<feature type="transmembrane region" description="Helical" evidence="1">
    <location>
        <begin position="108"/>
        <end position="128"/>
    </location>
</feature>
<evidence type="ECO:0000313" key="4">
    <source>
        <dbReference type="Proteomes" id="UP001445335"/>
    </source>
</evidence>
<keyword evidence="1" id="KW-0812">Transmembrane</keyword>
<dbReference type="EMBL" id="JALJOU010000019">
    <property type="protein sequence ID" value="KAK9838257.1"/>
    <property type="molecule type" value="Genomic_DNA"/>
</dbReference>
<organism evidence="3 4">
    <name type="scientific">Elliptochloris bilobata</name>
    <dbReference type="NCBI Taxonomy" id="381761"/>
    <lineage>
        <taxon>Eukaryota</taxon>
        <taxon>Viridiplantae</taxon>
        <taxon>Chlorophyta</taxon>
        <taxon>core chlorophytes</taxon>
        <taxon>Trebouxiophyceae</taxon>
        <taxon>Trebouxiophyceae incertae sedis</taxon>
        <taxon>Elliptochloris clade</taxon>
        <taxon>Elliptochloris</taxon>
    </lineage>
</organism>
<proteinExistence type="predicted"/>
<feature type="domain" description="CAAX prenyl protease 2/Lysostaphin resistance protein A-like" evidence="2">
    <location>
        <begin position="75"/>
        <end position="172"/>
    </location>
</feature>
<dbReference type="Pfam" id="PF02517">
    <property type="entry name" value="Rce1-like"/>
    <property type="match status" value="1"/>
</dbReference>
<feature type="transmembrane region" description="Helical" evidence="1">
    <location>
        <begin position="72"/>
        <end position="88"/>
    </location>
</feature>
<gene>
    <name evidence="3" type="ORF">WJX81_000722</name>
</gene>
<protein>
    <recommendedName>
        <fullName evidence="2">CAAX prenyl protease 2/Lysostaphin resistance protein A-like domain-containing protein</fullName>
    </recommendedName>
</protein>
<feature type="transmembrane region" description="Helical" evidence="1">
    <location>
        <begin position="7"/>
        <end position="27"/>
    </location>
</feature>